<reference evidence="1" key="1">
    <citation type="journal article" date="2001" name="Int. J. Syst. Evol. Microbiol.">
        <title>Methanofollis aquaemaris sp. nov., a methanogen isolated from an aquaculture fish pond.</title>
        <authorList>
            <person name="Lai M.C."/>
            <person name="Chen S.C."/>
        </authorList>
    </citation>
    <scope>NUCLEOTIDE SEQUENCE</scope>
    <source>
        <strain evidence="1">N2F9704</strain>
    </source>
</reference>
<proteinExistence type="predicted"/>
<gene>
    <name evidence="1" type="ORF">RJ40_01590</name>
</gene>
<dbReference type="RefSeq" id="WP_265581605.1">
    <property type="nucleotide sequence ID" value="NZ_CP036172.1"/>
</dbReference>
<evidence type="ECO:0000313" key="2">
    <source>
        <dbReference type="Proteomes" id="UP001042704"/>
    </source>
</evidence>
<dbReference type="KEGG" id="maqe:RJ40_01590"/>
<accession>A0A8A3S2D1</accession>
<dbReference type="AlphaFoldDB" id="A0A8A3S2D1"/>
<dbReference type="GeneID" id="76423009"/>
<evidence type="ECO:0000313" key="1">
    <source>
        <dbReference type="EMBL" id="QSZ66282.1"/>
    </source>
</evidence>
<reference evidence="1" key="2">
    <citation type="submission" date="2019-02" db="EMBL/GenBank/DDBJ databases">
        <authorList>
            <person name="Chen S.-C."/>
            <person name="Chien H.-H."/>
            <person name="Lai M.-C."/>
        </authorList>
    </citation>
    <scope>NUCLEOTIDE SEQUENCE</scope>
    <source>
        <strain evidence="1">N2F9704</strain>
    </source>
</reference>
<sequence>MRGETLSEAVQYERIEMLKLDFFEYIQKNHHKIDEKLPVFYGYVISALDSSFPHLDSRDLDTFLDAISFKILETSPRAADAGFVESVIENAARFKKGKKPKAGLEIAAGFRMVKAGEFAHAIPYLRKYRSHDIMAHMTLAYCYYVLSLHEVARLGDTKTPGEMELRAREQMLEIARTHRSIKTALPYGTDPALLRIFWLMITCATEWFPSNPAFIKIGLEKAKADHNHEMRNEMLKIARNRFFDDMGFLREAFHFAIEEGNGSEAAGVVKQMRQQAPDSSEPVYYGMLLALRTTKRSGYHTFRKQAEEKRMPPDVLGLLDLSFSLFSGLEKDVYTRIRIMRDTYPSLDHYLTLINYLSHDILSEEETRGKKAKKAYLDSMEAYCRRRLLPG</sequence>
<dbReference type="EMBL" id="CP036172">
    <property type="protein sequence ID" value="QSZ66282.1"/>
    <property type="molecule type" value="Genomic_DNA"/>
</dbReference>
<name>A0A8A3S2D1_9EURY</name>
<organism evidence="1 2">
    <name type="scientific">Methanofollis aquaemaris</name>
    <dbReference type="NCBI Taxonomy" id="126734"/>
    <lineage>
        <taxon>Archaea</taxon>
        <taxon>Methanobacteriati</taxon>
        <taxon>Methanobacteriota</taxon>
        <taxon>Stenosarchaea group</taxon>
        <taxon>Methanomicrobia</taxon>
        <taxon>Methanomicrobiales</taxon>
        <taxon>Methanomicrobiaceae</taxon>
        <taxon>Methanofollis</taxon>
    </lineage>
</organism>
<dbReference type="Proteomes" id="UP001042704">
    <property type="component" value="Chromosome"/>
</dbReference>
<protein>
    <submittedName>
        <fullName evidence="1">Uncharacterized protein</fullName>
    </submittedName>
</protein>
<keyword evidence="2" id="KW-1185">Reference proteome</keyword>